<dbReference type="KEGG" id="ccho:CCHOA_07020"/>
<evidence type="ECO:0000313" key="19">
    <source>
        <dbReference type="Proteomes" id="UP000269019"/>
    </source>
</evidence>
<keyword evidence="6 14" id="KW-0547">Nucleotide-binding</keyword>
<name>A0A3G6J736_9CORY</name>
<dbReference type="GO" id="GO:0051301">
    <property type="term" value="P:cell division"/>
    <property type="evidence" value="ECO:0007669"/>
    <property type="project" value="UniProtKB-KW"/>
</dbReference>
<evidence type="ECO:0000259" key="17">
    <source>
        <dbReference type="PROSITE" id="PS50901"/>
    </source>
</evidence>
<dbReference type="InterPro" id="IPR050206">
    <property type="entry name" value="FtsK/SpoIIIE/SftA"/>
</dbReference>
<evidence type="ECO:0000256" key="7">
    <source>
        <dbReference type="ARBA" id="ARBA00022829"/>
    </source>
</evidence>
<feature type="compositionally biased region" description="Polar residues" evidence="15">
    <location>
        <begin position="7"/>
        <end position="16"/>
    </location>
</feature>
<evidence type="ECO:0000256" key="13">
    <source>
        <dbReference type="ARBA" id="ARBA00024986"/>
    </source>
</evidence>
<keyword evidence="19" id="KW-1185">Reference proteome</keyword>
<dbReference type="InterPro" id="IPR002543">
    <property type="entry name" value="FtsK_dom"/>
</dbReference>
<feature type="transmembrane region" description="Helical" evidence="16">
    <location>
        <begin position="129"/>
        <end position="148"/>
    </location>
</feature>
<dbReference type="Gene3D" id="3.30.980.40">
    <property type="match status" value="1"/>
</dbReference>
<keyword evidence="7" id="KW-0159">Chromosome partition</keyword>
<dbReference type="CDD" id="cd01127">
    <property type="entry name" value="TrwB_TraG_TraD_VirD4"/>
    <property type="match status" value="1"/>
</dbReference>
<feature type="region of interest" description="Disordered" evidence="15">
    <location>
        <begin position="1"/>
        <end position="20"/>
    </location>
</feature>
<feature type="compositionally biased region" description="Polar residues" evidence="15">
    <location>
        <begin position="492"/>
        <end position="502"/>
    </location>
</feature>
<feature type="compositionally biased region" description="Low complexity" evidence="15">
    <location>
        <begin position="471"/>
        <end position="480"/>
    </location>
</feature>
<dbReference type="SUPFAM" id="SSF52540">
    <property type="entry name" value="P-loop containing nucleoside triphosphate hydrolases"/>
    <property type="match status" value="1"/>
</dbReference>
<feature type="compositionally biased region" description="Basic and acidic residues" evidence="15">
    <location>
        <begin position="337"/>
        <end position="347"/>
    </location>
</feature>
<dbReference type="FunFam" id="3.40.50.300:FF:000209">
    <property type="entry name" value="Cell division protein FtsK"/>
    <property type="match status" value="1"/>
</dbReference>
<evidence type="ECO:0000313" key="18">
    <source>
        <dbReference type="EMBL" id="AZA13796.1"/>
    </source>
</evidence>
<dbReference type="GO" id="GO:0005886">
    <property type="term" value="C:plasma membrane"/>
    <property type="evidence" value="ECO:0007669"/>
    <property type="project" value="UniProtKB-SubCell"/>
</dbReference>
<feature type="region of interest" description="Disordered" evidence="15">
    <location>
        <begin position="363"/>
        <end position="421"/>
    </location>
</feature>
<feature type="region of interest" description="Disordered" evidence="15">
    <location>
        <begin position="633"/>
        <end position="680"/>
    </location>
</feature>
<evidence type="ECO:0000256" key="4">
    <source>
        <dbReference type="ARBA" id="ARBA00022618"/>
    </source>
</evidence>
<feature type="binding site" evidence="14">
    <location>
        <begin position="822"/>
        <end position="829"/>
    </location>
    <ligand>
        <name>ATP</name>
        <dbReference type="ChEBI" id="CHEBI:30616"/>
    </ligand>
</feature>
<sequence length="1179" mass="123235">MGARSQVAASTTSERTPSAVGAVGDAVGAAGSTIAHGVGSAVRAVGGLLRRSPKSADENEQPSAQTRTRNRATARTRAEQTAKKPAPRGYDDVDAASSLDDDPATMPAFARSSGDNGANRERGSHADSLALVAMALAIVVGAAVWFDVAGPVGQWFEAAIRYVIGAGVLVIPLLLVAWALRLMMVGRDRNQVQSRVVVGLLLVAIAILGMVHVFAGLPTEPEGRAAAGGLIGALVGGTLALGFTSYIAVPLLVLLVIYGVLKTTGIAVQDAAAAVVGLIPESTRQTLADLVKFDSGAAGDQRRTPAYGGEQAESDMAAAGFTQEPPAAGYHSLESAAHPHGENRYSSDVDDALPFDDYAAQEPTVVIDRDGAQPQRRYPVQDYTATSPTSPVELPYPPVSEMTAPTAAVRPRPRPTPREAAAQYGEALESSFYPPAAQPTVEPAAATPAPAAQQASWQDDNPTPEVPQPAAPNEAVAPPVTRQTPGKDQESSRVSPQRSVPTYETLAPLDTHQRQAAQSTVEESQPQPDESLREPAAPATPVPAQPAAQPIQPAQPAQRAAASADINRAPAPASTRKQSATVAGSASAAAVAGTAAGAAQAAHLAASAKNTGRTAAAAAAGAAAGAAATAVPARMQPRPAAKDSANPGNNPYFQTGPKPAPRRDPEPEHGYVPPSADLLIPGKPAKTRSSANDQMIDNITAVFQEFKIDARVVGYMRGPTVTQYEVELGPGVKVSKITALQPNLAYAVANDSVRLLTPIPGKSLVGIEIPNSDREVVNLSDVLHADSAAGNPDPMVIGLGKDIEGQFVTHSLQKMPHLLVAGSTGSGKSAFVNAMLVSLLTRARPDEVRLILVDPKMVELTPYEGIPHLITPIITQPKKAAAALQWLVEEMEQRYMDMKASGTRHIKDFNQKVKAGQVPTPKGSQRELQPYPYIVCVVDELADLMMTAPKEIESSIVRITQKARAAGIHLVLATQRPSVDVVTGLIKSNVPSRLAFATSSQADSRVILDQQGAEKLIGMGDGLFIPQGASRPTRIQGAYVTDEEVQAVVEAAKAQAAPQYTEGVTEEKVDPAKAIDEEIGNDMEDLLQAVELVVSSQFGSTSMLQRKLRIGFAKAGRLMDLMESRGVVGPSEGSKAREVLVKPEDLESTIWMIKGGNPDQAPTSENSGVVDANPTTGMA</sequence>
<evidence type="ECO:0000256" key="10">
    <source>
        <dbReference type="ARBA" id="ARBA00023125"/>
    </source>
</evidence>
<protein>
    <submittedName>
        <fullName evidence="18">DNA translocase SpoIIIE</fullName>
    </submittedName>
</protein>
<comment type="subcellular location">
    <subcellularLocation>
        <location evidence="1">Cell membrane</location>
        <topology evidence="1">Multi-pass membrane protein</topology>
    </subcellularLocation>
</comment>
<dbReference type="Pfam" id="PF17854">
    <property type="entry name" value="FtsK_alpha"/>
    <property type="match status" value="1"/>
</dbReference>
<evidence type="ECO:0000256" key="9">
    <source>
        <dbReference type="ARBA" id="ARBA00022989"/>
    </source>
</evidence>
<feature type="domain" description="FtsK" evidence="17">
    <location>
        <begin position="805"/>
        <end position="1005"/>
    </location>
</feature>
<dbReference type="InterPro" id="IPR025199">
    <property type="entry name" value="FtsK_4TM"/>
</dbReference>
<feature type="transmembrane region" description="Helical" evidence="16">
    <location>
        <begin position="196"/>
        <end position="217"/>
    </location>
</feature>
<dbReference type="Pfam" id="PF01580">
    <property type="entry name" value="FtsK_SpoIIIE"/>
    <property type="match status" value="1"/>
</dbReference>
<dbReference type="SMART" id="SM00843">
    <property type="entry name" value="Ftsk_gamma"/>
    <property type="match status" value="1"/>
</dbReference>
<feature type="transmembrane region" description="Helical" evidence="16">
    <location>
        <begin position="229"/>
        <end position="261"/>
    </location>
</feature>
<feature type="region of interest" description="Disordered" evidence="15">
    <location>
        <begin position="1155"/>
        <end position="1179"/>
    </location>
</feature>
<evidence type="ECO:0000256" key="15">
    <source>
        <dbReference type="SAM" id="MobiDB-lite"/>
    </source>
</evidence>
<feature type="compositionally biased region" description="Polar residues" evidence="15">
    <location>
        <begin position="514"/>
        <end position="528"/>
    </location>
</feature>
<dbReference type="PANTHER" id="PTHR22683">
    <property type="entry name" value="SPORULATION PROTEIN RELATED"/>
    <property type="match status" value="1"/>
</dbReference>
<feature type="compositionally biased region" description="Polar residues" evidence="15">
    <location>
        <begin position="1160"/>
        <end position="1179"/>
    </location>
</feature>
<keyword evidence="12" id="KW-0131">Cell cycle</keyword>
<dbReference type="InterPro" id="IPR018541">
    <property type="entry name" value="Ftsk_gamma"/>
</dbReference>
<feature type="transmembrane region" description="Helical" evidence="16">
    <location>
        <begin position="160"/>
        <end position="184"/>
    </location>
</feature>
<dbReference type="GO" id="GO:0005524">
    <property type="term" value="F:ATP binding"/>
    <property type="evidence" value="ECO:0007669"/>
    <property type="project" value="UniProtKB-UniRule"/>
</dbReference>
<feature type="region of interest" description="Disordered" evidence="15">
    <location>
        <begin position="434"/>
        <end position="615"/>
    </location>
</feature>
<reference evidence="18 19" key="1">
    <citation type="submission" date="2018-11" db="EMBL/GenBank/DDBJ databases">
        <authorList>
            <person name="Kleinhagauer T."/>
            <person name="Glaeser S.P."/>
            <person name="Spergser J."/>
            <person name="Ruckert C."/>
            <person name="Kaempfer P."/>
            <person name="Busse H.-J."/>
        </authorList>
    </citation>
    <scope>NUCLEOTIDE SEQUENCE [LARGE SCALE GENOMIC DNA]</scope>
    <source>
        <strain evidence="18 19">200CH</strain>
    </source>
</reference>
<dbReference type="Gene3D" id="3.40.50.300">
    <property type="entry name" value="P-loop containing nucleotide triphosphate hydrolases"/>
    <property type="match status" value="1"/>
</dbReference>
<evidence type="ECO:0000256" key="11">
    <source>
        <dbReference type="ARBA" id="ARBA00023136"/>
    </source>
</evidence>
<keyword evidence="4" id="KW-0132">Cell division</keyword>
<comment type="function">
    <text evidence="13">Essential cell division protein that coordinates cell division and chromosome segregation. The N-terminus is involved in assembly of the cell-division machinery. The C-terminus functions as a DNA motor that moves dsDNA in an ATP-dependent manner towards the dif recombination site, which is located within the replication terminus region. Required for activation of the Xer recombinase, allowing activation of chromosome unlinking by recombination.</text>
</comment>
<keyword evidence="5 16" id="KW-0812">Transmembrane</keyword>
<evidence type="ECO:0000256" key="1">
    <source>
        <dbReference type="ARBA" id="ARBA00004651"/>
    </source>
</evidence>
<dbReference type="AlphaFoldDB" id="A0A3G6J736"/>
<evidence type="ECO:0000256" key="8">
    <source>
        <dbReference type="ARBA" id="ARBA00022840"/>
    </source>
</evidence>
<keyword evidence="11 16" id="KW-0472">Membrane</keyword>
<evidence type="ECO:0000256" key="5">
    <source>
        <dbReference type="ARBA" id="ARBA00022692"/>
    </source>
</evidence>
<evidence type="ECO:0000256" key="16">
    <source>
        <dbReference type="SAM" id="Phobius"/>
    </source>
</evidence>
<dbReference type="PROSITE" id="PS50901">
    <property type="entry name" value="FTSK"/>
    <property type="match status" value="1"/>
</dbReference>
<keyword evidence="8 14" id="KW-0067">ATP-binding</keyword>
<accession>A0A3G6J736</accession>
<feature type="region of interest" description="Disordered" evidence="15">
    <location>
        <begin position="49"/>
        <end position="122"/>
    </location>
</feature>
<feature type="region of interest" description="Disordered" evidence="15">
    <location>
        <begin position="323"/>
        <end position="351"/>
    </location>
</feature>
<dbReference type="Pfam" id="PF09397">
    <property type="entry name" value="FtsK_gamma"/>
    <property type="match status" value="1"/>
</dbReference>
<dbReference type="InterPro" id="IPR036390">
    <property type="entry name" value="WH_DNA-bd_sf"/>
</dbReference>
<keyword evidence="10" id="KW-0238">DNA-binding</keyword>
<proteinExistence type="inferred from homology"/>
<feature type="compositionally biased region" description="Low complexity" evidence="15">
    <location>
        <begin position="434"/>
        <end position="455"/>
    </location>
</feature>
<dbReference type="PANTHER" id="PTHR22683:SF41">
    <property type="entry name" value="DNA TRANSLOCASE FTSK"/>
    <property type="match status" value="1"/>
</dbReference>
<dbReference type="Proteomes" id="UP000269019">
    <property type="component" value="Chromosome"/>
</dbReference>
<dbReference type="Gene3D" id="1.10.10.10">
    <property type="entry name" value="Winged helix-like DNA-binding domain superfamily/Winged helix DNA-binding domain"/>
    <property type="match status" value="1"/>
</dbReference>
<dbReference type="InterPro" id="IPR027417">
    <property type="entry name" value="P-loop_NTPase"/>
</dbReference>
<dbReference type="EMBL" id="CP033896">
    <property type="protein sequence ID" value="AZA13796.1"/>
    <property type="molecule type" value="Genomic_DNA"/>
</dbReference>
<gene>
    <name evidence="18" type="primary">spoIIIE</name>
    <name evidence="18" type="ORF">CCHOA_07020</name>
</gene>
<dbReference type="InterPro" id="IPR041027">
    <property type="entry name" value="FtsK_alpha"/>
</dbReference>
<evidence type="ECO:0000256" key="3">
    <source>
        <dbReference type="ARBA" id="ARBA00022475"/>
    </source>
</evidence>
<evidence type="ECO:0000256" key="2">
    <source>
        <dbReference type="ARBA" id="ARBA00006474"/>
    </source>
</evidence>
<feature type="compositionally biased region" description="Low complexity" evidence="15">
    <location>
        <begin position="545"/>
        <end position="564"/>
    </location>
</feature>
<dbReference type="InterPro" id="IPR036388">
    <property type="entry name" value="WH-like_DNA-bd_sf"/>
</dbReference>
<feature type="compositionally biased region" description="Low complexity" evidence="15">
    <location>
        <begin position="578"/>
        <end position="615"/>
    </location>
</feature>
<dbReference type="SUPFAM" id="SSF46785">
    <property type="entry name" value="Winged helix' DNA-binding domain"/>
    <property type="match status" value="1"/>
</dbReference>
<evidence type="ECO:0000256" key="6">
    <source>
        <dbReference type="ARBA" id="ARBA00022741"/>
    </source>
</evidence>
<dbReference type="Pfam" id="PF13491">
    <property type="entry name" value="FtsK_4TM"/>
    <property type="match status" value="1"/>
</dbReference>
<dbReference type="GO" id="GO:0007059">
    <property type="term" value="P:chromosome segregation"/>
    <property type="evidence" value="ECO:0007669"/>
    <property type="project" value="UniProtKB-KW"/>
</dbReference>
<evidence type="ECO:0000256" key="14">
    <source>
        <dbReference type="PROSITE-ProRule" id="PRU00289"/>
    </source>
</evidence>
<keyword evidence="3" id="KW-1003">Cell membrane</keyword>
<comment type="similarity">
    <text evidence="2">Belongs to the FtsK/SpoIIIE/SftA family.</text>
</comment>
<dbReference type="GO" id="GO:0003677">
    <property type="term" value="F:DNA binding"/>
    <property type="evidence" value="ECO:0007669"/>
    <property type="project" value="UniProtKB-KW"/>
</dbReference>
<organism evidence="18 19">
    <name type="scientific">Corynebacterium choanae</name>
    <dbReference type="NCBI Taxonomy" id="1862358"/>
    <lineage>
        <taxon>Bacteria</taxon>
        <taxon>Bacillati</taxon>
        <taxon>Actinomycetota</taxon>
        <taxon>Actinomycetes</taxon>
        <taxon>Mycobacteriales</taxon>
        <taxon>Corynebacteriaceae</taxon>
        <taxon>Corynebacterium</taxon>
    </lineage>
</organism>
<evidence type="ECO:0000256" key="12">
    <source>
        <dbReference type="ARBA" id="ARBA00023306"/>
    </source>
</evidence>
<keyword evidence="9 16" id="KW-1133">Transmembrane helix</keyword>